<dbReference type="Proteomes" id="UP000664521">
    <property type="component" value="Unassembled WGS sequence"/>
</dbReference>
<feature type="region of interest" description="Disordered" evidence="2">
    <location>
        <begin position="172"/>
        <end position="203"/>
    </location>
</feature>
<dbReference type="GO" id="GO:0033314">
    <property type="term" value="P:mitotic DNA replication checkpoint signaling"/>
    <property type="evidence" value="ECO:0007669"/>
    <property type="project" value="TreeGrafter"/>
</dbReference>
<dbReference type="CDD" id="cd17731">
    <property type="entry name" value="BRCT_TopBP1_rpt2_like"/>
    <property type="match status" value="1"/>
</dbReference>
<comment type="caution">
    <text evidence="4">The sequence shown here is derived from an EMBL/GenBank/DDBJ whole genome shotgun (WGS) entry which is preliminary data.</text>
</comment>
<evidence type="ECO:0000256" key="1">
    <source>
        <dbReference type="ARBA" id="ARBA00022737"/>
    </source>
</evidence>
<dbReference type="InterPro" id="IPR036420">
    <property type="entry name" value="BRCT_dom_sf"/>
</dbReference>
<dbReference type="PROSITE" id="PS50172">
    <property type="entry name" value="BRCT"/>
    <property type="match status" value="3"/>
</dbReference>
<reference evidence="4" key="1">
    <citation type="submission" date="2021-03" db="EMBL/GenBank/DDBJ databases">
        <authorList>
            <person name="Tagirdzhanova G."/>
        </authorList>
    </citation>
    <scope>NUCLEOTIDE SEQUENCE</scope>
</reference>
<proteinExistence type="predicted"/>
<dbReference type="InterPro" id="IPR001357">
    <property type="entry name" value="BRCT_dom"/>
</dbReference>
<dbReference type="Pfam" id="PF00533">
    <property type="entry name" value="BRCT"/>
    <property type="match status" value="1"/>
</dbReference>
<evidence type="ECO:0000313" key="5">
    <source>
        <dbReference type="Proteomes" id="UP000664521"/>
    </source>
</evidence>
<keyword evidence="1" id="KW-0677">Repeat</keyword>
<dbReference type="InterPro" id="IPR059215">
    <property type="entry name" value="BRCT2_TopBP1-like"/>
</dbReference>
<dbReference type="OrthoDB" id="251770at2759"/>
<organism evidence="4 5">
    <name type="scientific">Heterodermia speciosa</name>
    <dbReference type="NCBI Taxonomy" id="116794"/>
    <lineage>
        <taxon>Eukaryota</taxon>
        <taxon>Fungi</taxon>
        <taxon>Dikarya</taxon>
        <taxon>Ascomycota</taxon>
        <taxon>Pezizomycotina</taxon>
        <taxon>Lecanoromycetes</taxon>
        <taxon>OSLEUM clade</taxon>
        <taxon>Lecanoromycetidae</taxon>
        <taxon>Caliciales</taxon>
        <taxon>Physciaceae</taxon>
        <taxon>Heterodermia</taxon>
    </lineage>
</organism>
<dbReference type="PANTHER" id="PTHR13561">
    <property type="entry name" value="DNA REPLICATION REGULATOR DPB11-RELATED"/>
    <property type="match status" value="1"/>
</dbReference>
<gene>
    <name evidence="4" type="ORF">HETSPECPRED_003413</name>
</gene>
<dbReference type="SMART" id="SM00292">
    <property type="entry name" value="BRCT"/>
    <property type="match status" value="2"/>
</dbReference>
<dbReference type="GO" id="GO:0006270">
    <property type="term" value="P:DNA replication initiation"/>
    <property type="evidence" value="ECO:0007669"/>
    <property type="project" value="TreeGrafter"/>
</dbReference>
<evidence type="ECO:0000313" key="4">
    <source>
        <dbReference type="EMBL" id="CAF9904193.1"/>
    </source>
</evidence>
<dbReference type="Pfam" id="PF12738">
    <property type="entry name" value="PTCB-BRCT"/>
    <property type="match status" value="1"/>
</dbReference>
<evidence type="ECO:0000256" key="2">
    <source>
        <dbReference type="SAM" id="MobiDB-lite"/>
    </source>
</evidence>
<dbReference type="CDD" id="cd17723">
    <property type="entry name" value="BRCT_Rad4_rpt4"/>
    <property type="match status" value="1"/>
</dbReference>
<keyword evidence="5" id="KW-1185">Reference proteome</keyword>
<dbReference type="AlphaFoldDB" id="A0A8H3I4D5"/>
<dbReference type="GO" id="GO:0007095">
    <property type="term" value="P:mitotic G2 DNA damage checkpoint signaling"/>
    <property type="evidence" value="ECO:0007669"/>
    <property type="project" value="TreeGrafter"/>
</dbReference>
<feature type="compositionally biased region" description="Polar residues" evidence="2">
    <location>
        <begin position="629"/>
        <end position="676"/>
    </location>
</feature>
<feature type="domain" description="BRCT" evidence="3">
    <location>
        <begin position="1"/>
        <end position="44"/>
    </location>
</feature>
<feature type="compositionally biased region" description="Basic and acidic residues" evidence="2">
    <location>
        <begin position="219"/>
        <end position="236"/>
    </location>
</feature>
<dbReference type="PANTHER" id="PTHR13561:SF20">
    <property type="entry name" value="DNA TOPOISOMERASE 2-BINDING PROTEIN 1"/>
    <property type="match status" value="1"/>
</dbReference>
<feature type="compositionally biased region" description="Polar residues" evidence="2">
    <location>
        <begin position="462"/>
        <end position="473"/>
    </location>
</feature>
<feature type="compositionally biased region" description="Low complexity" evidence="2">
    <location>
        <begin position="557"/>
        <end position="567"/>
    </location>
</feature>
<feature type="region of interest" description="Disordered" evidence="2">
    <location>
        <begin position="624"/>
        <end position="683"/>
    </location>
</feature>
<name>A0A8H3I4D5_9LECA</name>
<evidence type="ECO:0000259" key="3">
    <source>
        <dbReference type="PROSITE" id="PS50172"/>
    </source>
</evidence>
<dbReference type="EMBL" id="CAJPDS010000002">
    <property type="protein sequence ID" value="CAF9904193.1"/>
    <property type="molecule type" value="Genomic_DNA"/>
</dbReference>
<dbReference type="CDD" id="cd18433">
    <property type="entry name" value="BRCT_Rad4_rpt3"/>
    <property type="match status" value="1"/>
</dbReference>
<feature type="domain" description="BRCT" evidence="3">
    <location>
        <begin position="358"/>
        <end position="448"/>
    </location>
</feature>
<sequence length="766" mass="84422">MGAVHKFDLTSDVTHLIVGDSDTPKYKFVAREREDVKCLLPSWIEAVRLSWMEGEEIDVQALEREHALPAFFGLRICVTGFDDLTYRRQLEELINTSGGEYRGNLTRDITHLIAREPSGNKFNYAAQWGIKTVAVEWMTDSLARGMILDEASYSLLLPPSDRGRTAWLRRTMSTTSLGKRPPESELGKPNSRKLRRTASAKLSSESSGLWSNIVGETVNQEHARPDTWQDRNEKTAPLKSEGGPTVILQTSGEQRSQHNHSPGPDTNYDPNKLPQRGGIFASKNFILHGYTEKKTNILQRHLLSHDGIILTDISSLPDRTSEDCSEHHYLLVPHAMCRTELPSFHESLQRPTIVTDLWLERCFGDFTIATTGFHDYDLLHLSKVVILIGAKFGEDLTLDTSVLICKEVVQTSSKPSFASEHGIPAVTADWLWDCISKGKLMSFAIYLTQPWTPQRNAVPRDNQATSGANNAGKATTRLERKESGLASNLGNSKPIDLSMTTPARIRQGSTNSCAETSFGVDSDTTASKGFPKPPNETKLNSSTTPRPQPIPLHERSSNASSKCSSSPPKAPTQQPLKLDPTQRDPPSSLGPAISSLLAHHQRAASNASNAPERPPLGRRRRQLLGRAPSNLSNRSFSRASSIDTMNTEGVGTPIEPSNQSALPSQTVNGKPSATKPNDSKDPFATLRAYAEEAEQAESREGPEVQLTQLSYEDPHVKAWRDRVVRKMGGAEELEETSQRKTTVSVVEDVRFGTMKGIAGRTRAAGK</sequence>
<accession>A0A8H3I4D5</accession>
<dbReference type="Gene3D" id="3.40.50.10190">
    <property type="entry name" value="BRCT domain"/>
    <property type="match status" value="4"/>
</dbReference>
<feature type="domain" description="BRCT" evidence="3">
    <location>
        <begin position="66"/>
        <end position="155"/>
    </location>
</feature>
<feature type="region of interest" description="Disordered" evidence="2">
    <location>
        <begin position="454"/>
        <end position="592"/>
    </location>
</feature>
<dbReference type="SUPFAM" id="SSF52113">
    <property type="entry name" value="BRCT domain"/>
    <property type="match status" value="3"/>
</dbReference>
<feature type="region of interest" description="Disordered" evidence="2">
    <location>
        <begin position="216"/>
        <end position="273"/>
    </location>
</feature>
<protein>
    <recommendedName>
        <fullName evidence="3">BRCT domain-containing protein</fullName>
    </recommendedName>
</protein>